<dbReference type="SUPFAM" id="SSF49599">
    <property type="entry name" value="TRAF domain-like"/>
    <property type="match status" value="1"/>
</dbReference>
<dbReference type="SMART" id="SM00225">
    <property type="entry name" value="BTB"/>
    <property type="match status" value="1"/>
</dbReference>
<comment type="pathway">
    <text evidence="1">Protein modification; protein ubiquitination.</text>
</comment>
<evidence type="ECO:0000259" key="4">
    <source>
        <dbReference type="PROSITE" id="PS50144"/>
    </source>
</evidence>
<feature type="domain" description="BTB" evidence="3">
    <location>
        <begin position="177"/>
        <end position="238"/>
    </location>
</feature>
<dbReference type="HOGENOM" id="CLU_004253_2_0_1"/>
<dbReference type="SUPFAM" id="SSF54695">
    <property type="entry name" value="POZ domain"/>
    <property type="match status" value="1"/>
</dbReference>
<dbReference type="InterPro" id="IPR008974">
    <property type="entry name" value="TRAF-like"/>
</dbReference>
<dbReference type="eggNOG" id="KOG1987">
    <property type="taxonomic scope" value="Eukaryota"/>
</dbReference>
<dbReference type="GO" id="GO:0016567">
    <property type="term" value="P:protein ubiquitination"/>
    <property type="evidence" value="ECO:0007669"/>
    <property type="project" value="InterPro"/>
</dbReference>
<evidence type="ECO:0000256" key="1">
    <source>
        <dbReference type="ARBA" id="ARBA00004906"/>
    </source>
</evidence>
<dbReference type="Pfam" id="PF24570">
    <property type="entry name" value="BACK_BPM_SPOP"/>
    <property type="match status" value="1"/>
</dbReference>
<dbReference type="PaxDb" id="65489-OBART06G09560.1"/>
<dbReference type="CDD" id="cd00121">
    <property type="entry name" value="MATH"/>
    <property type="match status" value="1"/>
</dbReference>
<evidence type="ECO:0000313" key="6">
    <source>
        <dbReference type="Proteomes" id="UP000026960"/>
    </source>
</evidence>
<dbReference type="Gene3D" id="2.60.210.10">
    <property type="entry name" value="Apoptosis, Tumor Necrosis Factor Receptor Associated Protein 2, Chain A"/>
    <property type="match status" value="1"/>
</dbReference>
<dbReference type="AlphaFoldDB" id="A0A0D3GEX8"/>
<sequence>METPTNLTNTISAVHLLKINGYSVTRALGCSEYISSRRLAAGGYDWEVLYYPRYYEHGVYWIALRLMFMSKECKHEVKAALKCQLVHEAQIYLPSGSKSVSSKYTGQRDCGPALLLVKQDDLPGSNYFIGDSFVVECTITVLREPQEAVTNVSPNVSNPCCDLQMHLGELLLSEKGADVTFVVAGESFLAHKIILAARSPVFMAEFFGPMKESSSQCVEIKDMEASVFKAMLHFIYTGTSPELDQQHVISDSEQYITTMTQHLLVAADRYGLDRLKLICQDRLHDDINVETVATTLAFAEQHSCTQLKDRCIEFIISSRANLDAVMATEGYKLVIASCPSVLSTLLRAAVGR</sequence>
<dbReference type="InterPro" id="IPR056423">
    <property type="entry name" value="BACK_BPM_SPOP"/>
</dbReference>
<dbReference type="PANTHER" id="PTHR26379">
    <property type="entry name" value="BTB/POZ AND MATH DOMAIN-CONTAINING PROTEIN 1"/>
    <property type="match status" value="1"/>
</dbReference>
<feature type="domain" description="MATH" evidence="4">
    <location>
        <begin position="12"/>
        <end position="139"/>
    </location>
</feature>
<dbReference type="Gene3D" id="1.25.40.420">
    <property type="match status" value="1"/>
</dbReference>
<name>A0A0D3GEX8_9ORYZ</name>
<dbReference type="PANTHER" id="PTHR26379:SF191">
    <property type="entry name" value="OS06G0251200 PROTEIN"/>
    <property type="match status" value="1"/>
</dbReference>
<dbReference type="InterPro" id="IPR045005">
    <property type="entry name" value="BPM1-6"/>
</dbReference>
<comment type="similarity">
    <text evidence="2">Belongs to the Tdpoz family.</text>
</comment>
<evidence type="ECO:0000313" key="5">
    <source>
        <dbReference type="EnsemblPlants" id="OBART06G09560.1"/>
    </source>
</evidence>
<dbReference type="InterPro" id="IPR011333">
    <property type="entry name" value="SKP1/BTB/POZ_sf"/>
</dbReference>
<dbReference type="Pfam" id="PF00651">
    <property type="entry name" value="BTB"/>
    <property type="match status" value="1"/>
</dbReference>
<evidence type="ECO:0008006" key="7">
    <source>
        <dbReference type="Google" id="ProtNLM"/>
    </source>
</evidence>
<dbReference type="Pfam" id="PF22486">
    <property type="entry name" value="MATH_2"/>
    <property type="match status" value="1"/>
</dbReference>
<dbReference type="EnsemblPlants" id="OBART06G09560.1">
    <property type="protein sequence ID" value="OBART06G09560.1"/>
    <property type="gene ID" value="OBART06G09560"/>
</dbReference>
<dbReference type="CDD" id="cd18280">
    <property type="entry name" value="BTB_POZ_BPM_plant"/>
    <property type="match status" value="1"/>
</dbReference>
<evidence type="ECO:0000256" key="2">
    <source>
        <dbReference type="ARBA" id="ARBA00010846"/>
    </source>
</evidence>
<accession>A0A0D3GEX8</accession>
<dbReference type="Gene3D" id="3.30.710.10">
    <property type="entry name" value="Potassium Channel Kv1.1, Chain A"/>
    <property type="match status" value="1"/>
</dbReference>
<dbReference type="Proteomes" id="UP000026960">
    <property type="component" value="Chromosome 6"/>
</dbReference>
<dbReference type="STRING" id="65489.A0A0D3GEX8"/>
<dbReference type="InterPro" id="IPR002083">
    <property type="entry name" value="MATH/TRAF_dom"/>
</dbReference>
<organism evidence="5">
    <name type="scientific">Oryza barthii</name>
    <dbReference type="NCBI Taxonomy" id="65489"/>
    <lineage>
        <taxon>Eukaryota</taxon>
        <taxon>Viridiplantae</taxon>
        <taxon>Streptophyta</taxon>
        <taxon>Embryophyta</taxon>
        <taxon>Tracheophyta</taxon>
        <taxon>Spermatophyta</taxon>
        <taxon>Magnoliopsida</taxon>
        <taxon>Liliopsida</taxon>
        <taxon>Poales</taxon>
        <taxon>Poaceae</taxon>
        <taxon>BOP clade</taxon>
        <taxon>Oryzoideae</taxon>
        <taxon>Oryzeae</taxon>
        <taxon>Oryzinae</taxon>
        <taxon>Oryza</taxon>
    </lineage>
</organism>
<dbReference type="InterPro" id="IPR000210">
    <property type="entry name" value="BTB/POZ_dom"/>
</dbReference>
<keyword evidence="6" id="KW-1185">Reference proteome</keyword>
<reference evidence="5" key="2">
    <citation type="submission" date="2015-03" db="UniProtKB">
        <authorList>
            <consortium name="EnsemblPlants"/>
        </authorList>
    </citation>
    <scope>IDENTIFICATION</scope>
</reference>
<proteinExistence type="inferred from homology"/>
<dbReference type="Gramene" id="OBART06G09560.1">
    <property type="protein sequence ID" value="OBART06G09560.1"/>
    <property type="gene ID" value="OBART06G09560"/>
</dbReference>
<dbReference type="PROSITE" id="PS50097">
    <property type="entry name" value="BTB"/>
    <property type="match status" value="1"/>
</dbReference>
<reference evidence="5" key="1">
    <citation type="journal article" date="2009" name="Rice">
        <title>De Novo Next Generation Sequencing of Plant Genomes.</title>
        <authorList>
            <person name="Rounsley S."/>
            <person name="Marri P.R."/>
            <person name="Yu Y."/>
            <person name="He R."/>
            <person name="Sisneros N."/>
            <person name="Goicoechea J.L."/>
            <person name="Lee S.J."/>
            <person name="Angelova A."/>
            <person name="Kudrna D."/>
            <person name="Luo M."/>
            <person name="Affourtit J."/>
            <person name="Desany B."/>
            <person name="Knight J."/>
            <person name="Niazi F."/>
            <person name="Egholm M."/>
            <person name="Wing R.A."/>
        </authorList>
    </citation>
    <scope>NUCLEOTIDE SEQUENCE [LARGE SCALE GENOMIC DNA]</scope>
    <source>
        <strain evidence="5">cv. IRGC 105608</strain>
    </source>
</reference>
<dbReference type="PROSITE" id="PS50144">
    <property type="entry name" value="MATH"/>
    <property type="match status" value="1"/>
</dbReference>
<evidence type="ECO:0000259" key="3">
    <source>
        <dbReference type="PROSITE" id="PS50097"/>
    </source>
</evidence>
<protein>
    <recommendedName>
        <fullName evidence="7">BTB domain-containing protein</fullName>
    </recommendedName>
</protein>